<sequence length="337" mass="39038">MLHHVPAFNDCVLTCTDLDVRSQTGTSLGILTLVILTGIASSAFCCLLLHCRKKDFRHPDIRTALKWHSFLDFLFLIWFMTLVCTLRLSLLDDCKACRAVYLGVMRMGRSVLTTLRNWIAVWIGFQRYRLTCRPSGTRMATDNFAHCRPAYRGAYILIAVLVFNLPEFLDYVLLQCNRGDSRLVLFQKVHVLGRFVVIVILPLCLLIFFSQQILVRIWGLIDLYRHCQPPMPGTMTHIRLSCLQINRLLLAFMFCYVVLSIPGVWYVIQCLINIMGEEDCRLDRPRTMAWITSAVCACLTSTTDFMMYFLFWPTFRRLTIDFARSFCQILVRNPCNQ</sequence>
<gene>
    <name evidence="2" type="ORF">DILT_LOCUS5591</name>
</gene>
<feature type="transmembrane region" description="Helical" evidence="1">
    <location>
        <begin position="149"/>
        <end position="169"/>
    </location>
</feature>
<dbReference type="PANTHER" id="PTHR46641:SF2">
    <property type="entry name" value="FMRFAMIDE RECEPTOR"/>
    <property type="match status" value="1"/>
</dbReference>
<keyword evidence="1" id="KW-0472">Membrane</keyword>
<feature type="transmembrane region" description="Helical" evidence="1">
    <location>
        <begin position="248"/>
        <end position="268"/>
    </location>
</feature>
<dbReference type="AlphaFoldDB" id="A0A3P7L8H5"/>
<feature type="transmembrane region" description="Helical" evidence="1">
    <location>
        <begin position="189"/>
        <end position="209"/>
    </location>
</feature>
<keyword evidence="1" id="KW-1133">Transmembrane helix</keyword>
<protein>
    <recommendedName>
        <fullName evidence="4">G-protein coupled receptors family 1 profile domain-containing protein</fullName>
    </recommendedName>
</protein>
<evidence type="ECO:0000313" key="3">
    <source>
        <dbReference type="Proteomes" id="UP000281553"/>
    </source>
</evidence>
<feature type="transmembrane region" description="Helical" evidence="1">
    <location>
        <begin position="70"/>
        <end position="90"/>
    </location>
</feature>
<feature type="transmembrane region" description="Helical" evidence="1">
    <location>
        <begin position="288"/>
        <end position="311"/>
    </location>
</feature>
<keyword evidence="3" id="KW-1185">Reference proteome</keyword>
<accession>A0A3P7L8H5</accession>
<feature type="transmembrane region" description="Helical" evidence="1">
    <location>
        <begin position="28"/>
        <end position="49"/>
    </location>
</feature>
<feature type="transmembrane region" description="Helical" evidence="1">
    <location>
        <begin position="110"/>
        <end position="128"/>
    </location>
</feature>
<dbReference type="PANTHER" id="PTHR46641">
    <property type="entry name" value="FMRFAMIDE RECEPTOR-RELATED"/>
    <property type="match status" value="1"/>
</dbReference>
<organism evidence="2 3">
    <name type="scientific">Dibothriocephalus latus</name>
    <name type="common">Fish tapeworm</name>
    <name type="synonym">Diphyllobothrium latum</name>
    <dbReference type="NCBI Taxonomy" id="60516"/>
    <lineage>
        <taxon>Eukaryota</taxon>
        <taxon>Metazoa</taxon>
        <taxon>Spiralia</taxon>
        <taxon>Lophotrochozoa</taxon>
        <taxon>Platyhelminthes</taxon>
        <taxon>Cestoda</taxon>
        <taxon>Eucestoda</taxon>
        <taxon>Diphyllobothriidea</taxon>
        <taxon>Diphyllobothriidae</taxon>
        <taxon>Dibothriocephalus</taxon>
    </lineage>
</organism>
<proteinExistence type="predicted"/>
<dbReference type="InterPro" id="IPR052954">
    <property type="entry name" value="GPCR-Ligand_Int"/>
</dbReference>
<name>A0A3P7L8H5_DIBLA</name>
<dbReference type="EMBL" id="UYRU01047723">
    <property type="protein sequence ID" value="VDN09760.1"/>
    <property type="molecule type" value="Genomic_DNA"/>
</dbReference>
<evidence type="ECO:0008006" key="4">
    <source>
        <dbReference type="Google" id="ProtNLM"/>
    </source>
</evidence>
<evidence type="ECO:0000313" key="2">
    <source>
        <dbReference type="EMBL" id="VDN09760.1"/>
    </source>
</evidence>
<dbReference type="Gene3D" id="1.20.1070.10">
    <property type="entry name" value="Rhodopsin 7-helix transmembrane proteins"/>
    <property type="match status" value="1"/>
</dbReference>
<evidence type="ECO:0000256" key="1">
    <source>
        <dbReference type="SAM" id="Phobius"/>
    </source>
</evidence>
<keyword evidence="1" id="KW-0812">Transmembrane</keyword>
<dbReference type="Proteomes" id="UP000281553">
    <property type="component" value="Unassembled WGS sequence"/>
</dbReference>
<reference evidence="2 3" key="1">
    <citation type="submission" date="2018-11" db="EMBL/GenBank/DDBJ databases">
        <authorList>
            <consortium name="Pathogen Informatics"/>
        </authorList>
    </citation>
    <scope>NUCLEOTIDE SEQUENCE [LARGE SCALE GENOMIC DNA]</scope>
</reference>